<feature type="transmembrane region" description="Helical" evidence="1">
    <location>
        <begin position="9"/>
        <end position="27"/>
    </location>
</feature>
<dbReference type="PATRIC" id="fig|768679.9.peg.1531"/>
<evidence type="ECO:0000313" key="2">
    <source>
        <dbReference type="EMBL" id="CCC82139.1"/>
    </source>
</evidence>
<dbReference type="AlphaFoldDB" id="G4RKP4"/>
<dbReference type="KEGG" id="ttn:TTX_1510"/>
<dbReference type="STRING" id="768679.TTX_1510"/>
<sequence length="156" mass="17805">MRRDVLRGLLLGIATIAVAIFLALFPIEPLLSDEPMANVAPIGVLNGVVEKISNDVWFYLWKVTILLVIFFFAALVASFFVRMNGTMRSFFALISFAIAVFHYANFLTMANDIKIYPFFIVIPININGTIVNQYYVDIGLLFIIYGFYNVWKLFKE</sequence>
<dbReference type="GeneID" id="11262391"/>
<gene>
    <name evidence="2" type="ordered locus">TTX_1510</name>
</gene>
<accession>G4RKP4</accession>
<evidence type="ECO:0000256" key="1">
    <source>
        <dbReference type="SAM" id="Phobius"/>
    </source>
</evidence>
<name>G4RKP4_THETK</name>
<feature type="transmembrane region" description="Helical" evidence="1">
    <location>
        <begin position="90"/>
        <end position="110"/>
    </location>
</feature>
<keyword evidence="1" id="KW-0472">Membrane</keyword>
<keyword evidence="1" id="KW-1133">Transmembrane helix</keyword>
<dbReference type="Proteomes" id="UP000002654">
    <property type="component" value="Chromosome"/>
</dbReference>
<feature type="transmembrane region" description="Helical" evidence="1">
    <location>
        <begin position="59"/>
        <end position="81"/>
    </location>
</feature>
<evidence type="ECO:0000313" key="3">
    <source>
        <dbReference type="Proteomes" id="UP000002654"/>
    </source>
</evidence>
<dbReference type="PaxDb" id="768679-TTX_1510"/>
<feature type="transmembrane region" description="Helical" evidence="1">
    <location>
        <begin position="130"/>
        <end position="151"/>
    </location>
</feature>
<dbReference type="eggNOG" id="arCOG05532">
    <property type="taxonomic scope" value="Archaea"/>
</dbReference>
<dbReference type="HOGENOM" id="CLU_1691600_0_0_2"/>
<dbReference type="EMBL" id="FN869859">
    <property type="protein sequence ID" value="CCC82139.1"/>
    <property type="molecule type" value="Genomic_DNA"/>
</dbReference>
<dbReference type="OrthoDB" id="28678at2157"/>
<dbReference type="RefSeq" id="WP_014127393.1">
    <property type="nucleotide sequence ID" value="NC_016070.1"/>
</dbReference>
<keyword evidence="3" id="KW-1185">Reference proteome</keyword>
<keyword evidence="1" id="KW-0812">Transmembrane</keyword>
<proteinExistence type="predicted"/>
<organism evidence="2 3">
    <name type="scientific">Thermoproteus tenax (strain ATCC 35583 / DSM 2078 / JCM 9277 / NBRC 100435 / Kra 1)</name>
    <dbReference type="NCBI Taxonomy" id="768679"/>
    <lineage>
        <taxon>Archaea</taxon>
        <taxon>Thermoproteota</taxon>
        <taxon>Thermoprotei</taxon>
        <taxon>Thermoproteales</taxon>
        <taxon>Thermoproteaceae</taxon>
        <taxon>Thermoproteus</taxon>
    </lineage>
</organism>
<protein>
    <submittedName>
        <fullName evidence="2">Uncharacterized protein</fullName>
    </submittedName>
</protein>
<reference evidence="2 3" key="1">
    <citation type="journal article" date="2011" name="PLoS ONE">
        <title>The complete genome sequence of Thermoproteus tenax: a physiologically versatile member of the Crenarchaeota.</title>
        <authorList>
            <person name="Siebers B."/>
            <person name="Zaparty M."/>
            <person name="Raddatz G."/>
            <person name="Tjaden B."/>
            <person name="Albers S.V."/>
            <person name="Bell S.D."/>
            <person name="Blombach F."/>
            <person name="Kletzin A."/>
            <person name="Kyrpides N."/>
            <person name="Lanz C."/>
            <person name="Plagens A."/>
            <person name="Rampp M."/>
            <person name="Rosinus A."/>
            <person name="von Jan M."/>
            <person name="Makarova K.S."/>
            <person name="Klenk H.P."/>
            <person name="Schuster S.C."/>
            <person name="Hensel R."/>
        </authorList>
    </citation>
    <scope>NUCLEOTIDE SEQUENCE [LARGE SCALE GENOMIC DNA]</scope>
    <source>
        <strain evidence="3">ATCC 35583 / DSM 2078 / JCM 9277 / NBRC 100435 / Kra 1</strain>
    </source>
</reference>